<feature type="transmembrane region" description="Helical" evidence="5">
    <location>
        <begin position="228"/>
        <end position="243"/>
    </location>
</feature>
<reference evidence="7 8" key="1">
    <citation type="journal article" date="2015" name="Nature">
        <title>rRNA introns, odd ribosomes, and small enigmatic genomes across a large radiation of phyla.</title>
        <authorList>
            <person name="Brown C.T."/>
            <person name="Hug L.A."/>
            <person name="Thomas B.C."/>
            <person name="Sharon I."/>
            <person name="Castelle C.J."/>
            <person name="Singh A."/>
            <person name="Wilkins M.J."/>
            <person name="Williams K.H."/>
            <person name="Banfield J.F."/>
        </authorList>
    </citation>
    <scope>NUCLEOTIDE SEQUENCE [LARGE SCALE GENOMIC DNA]</scope>
</reference>
<name>A0A0G0YRH1_UNCKA</name>
<evidence type="ECO:0000256" key="3">
    <source>
        <dbReference type="ARBA" id="ARBA00022989"/>
    </source>
</evidence>
<evidence type="ECO:0000313" key="7">
    <source>
        <dbReference type="EMBL" id="KKS39184.1"/>
    </source>
</evidence>
<dbReference type="GO" id="GO:0016020">
    <property type="term" value="C:membrane"/>
    <property type="evidence" value="ECO:0007669"/>
    <property type="project" value="UniProtKB-SubCell"/>
</dbReference>
<sequence>MLLKYFLYLLLATLSLGQLSRVGDLYTFDLAAVVFVFYGIIYFLFKRNLKVPRYSVLFFIFSLLAGASLLINFYRYGEAEAITAAFYLVRYVTYLLAGLVVYNMLVDKYITRDQLERYFYISALFLCAAGLVQLSVLPDFSILDASLGWDPHKNRVASTFFDPNFLGAYLVAVLTLILGSIFEGKKDRFRVISAVTLLVFIFLTFSRSAWVMLAVVIFVFGLLKKRKLLLLGLLLAFLAYFLVPRVQTRLSGITDPADSARFRLVSWKNALQISRDNLFTGIGFNAYRYAQKDYGFLTIDNISTRSGAGADSSILFVLATTGIFGMLIYVSALAFPFIDSIFSKRKYRLVIITLLPALMLESLFINSLFYPQIMFIMYAVIFSSSLDI</sequence>
<proteinExistence type="predicted"/>
<dbReference type="EMBL" id="LCCU01000003">
    <property type="protein sequence ID" value="KKS39184.1"/>
    <property type="molecule type" value="Genomic_DNA"/>
</dbReference>
<dbReference type="InterPro" id="IPR051533">
    <property type="entry name" value="WaaL-like"/>
</dbReference>
<dbReference type="InterPro" id="IPR007016">
    <property type="entry name" value="O-antigen_ligase-rel_domated"/>
</dbReference>
<accession>A0A0G0YRH1</accession>
<evidence type="ECO:0000256" key="1">
    <source>
        <dbReference type="ARBA" id="ARBA00004141"/>
    </source>
</evidence>
<feature type="transmembrane region" description="Helical" evidence="5">
    <location>
        <begin position="163"/>
        <end position="182"/>
    </location>
</feature>
<feature type="transmembrane region" description="Helical" evidence="5">
    <location>
        <begin position="314"/>
        <end position="335"/>
    </location>
</feature>
<feature type="transmembrane region" description="Helical" evidence="5">
    <location>
        <begin position="118"/>
        <end position="143"/>
    </location>
</feature>
<evidence type="ECO:0000313" key="8">
    <source>
        <dbReference type="Proteomes" id="UP000033847"/>
    </source>
</evidence>
<gene>
    <name evidence="7" type="ORF">UV00_C0003G0016</name>
</gene>
<keyword evidence="3 5" id="KW-1133">Transmembrane helix</keyword>
<evidence type="ECO:0000256" key="5">
    <source>
        <dbReference type="SAM" id="Phobius"/>
    </source>
</evidence>
<protein>
    <submittedName>
        <fullName evidence="7">O-antigen polymerase</fullName>
    </submittedName>
</protein>
<dbReference type="AlphaFoldDB" id="A0A0G0YRH1"/>
<evidence type="ECO:0000256" key="4">
    <source>
        <dbReference type="ARBA" id="ARBA00023136"/>
    </source>
</evidence>
<evidence type="ECO:0000256" key="2">
    <source>
        <dbReference type="ARBA" id="ARBA00022692"/>
    </source>
</evidence>
<dbReference type="Pfam" id="PF04932">
    <property type="entry name" value="Wzy_C"/>
    <property type="match status" value="1"/>
</dbReference>
<feature type="transmembrane region" description="Helical" evidence="5">
    <location>
        <begin position="194"/>
        <end position="222"/>
    </location>
</feature>
<dbReference type="PANTHER" id="PTHR37422">
    <property type="entry name" value="TEICHURONIC ACID BIOSYNTHESIS PROTEIN TUAE"/>
    <property type="match status" value="1"/>
</dbReference>
<comment type="subcellular location">
    <subcellularLocation>
        <location evidence="1">Membrane</location>
        <topology evidence="1">Multi-pass membrane protein</topology>
    </subcellularLocation>
</comment>
<dbReference type="PANTHER" id="PTHR37422:SF13">
    <property type="entry name" value="LIPOPOLYSACCHARIDE BIOSYNTHESIS PROTEIN PA4999-RELATED"/>
    <property type="match status" value="1"/>
</dbReference>
<keyword evidence="4 5" id="KW-0472">Membrane</keyword>
<dbReference type="Proteomes" id="UP000033847">
    <property type="component" value="Unassembled WGS sequence"/>
</dbReference>
<feature type="transmembrane region" description="Helical" evidence="5">
    <location>
        <begin position="88"/>
        <end position="106"/>
    </location>
</feature>
<comment type="caution">
    <text evidence="7">The sequence shown here is derived from an EMBL/GenBank/DDBJ whole genome shotgun (WGS) entry which is preliminary data.</text>
</comment>
<organism evidence="7 8">
    <name type="scientific">candidate division WWE3 bacterium GW2011_GWF1_42_14</name>
    <dbReference type="NCBI Taxonomy" id="1619138"/>
    <lineage>
        <taxon>Bacteria</taxon>
        <taxon>Katanobacteria</taxon>
    </lineage>
</organism>
<feature type="transmembrane region" description="Helical" evidence="5">
    <location>
        <begin position="347"/>
        <end position="369"/>
    </location>
</feature>
<feature type="transmembrane region" description="Helical" evidence="5">
    <location>
        <begin position="27"/>
        <end position="45"/>
    </location>
</feature>
<feature type="domain" description="O-antigen ligase-related" evidence="6">
    <location>
        <begin position="193"/>
        <end position="330"/>
    </location>
</feature>
<keyword evidence="2 5" id="KW-0812">Transmembrane</keyword>
<feature type="transmembrane region" description="Helical" evidence="5">
    <location>
        <begin position="57"/>
        <end position="76"/>
    </location>
</feature>
<evidence type="ECO:0000259" key="6">
    <source>
        <dbReference type="Pfam" id="PF04932"/>
    </source>
</evidence>